<dbReference type="Proteomes" id="UP000036520">
    <property type="component" value="Chromosome"/>
</dbReference>
<dbReference type="Pfam" id="PF00072">
    <property type="entry name" value="Response_reg"/>
    <property type="match status" value="1"/>
</dbReference>
<dbReference type="SMART" id="SM00448">
    <property type="entry name" value="REC"/>
    <property type="match status" value="1"/>
</dbReference>
<keyword evidence="4" id="KW-1185">Reference proteome</keyword>
<reference evidence="3 4" key="1">
    <citation type="submission" date="2015-07" db="EMBL/GenBank/DDBJ databases">
        <authorList>
            <person name="Kim K.M."/>
        </authorList>
    </citation>
    <scope>NUCLEOTIDE SEQUENCE [LARGE SCALE GENOMIC DNA]</scope>
    <source>
        <strain evidence="3 4">KCTC 12363</strain>
    </source>
</reference>
<dbReference type="PANTHER" id="PTHR44520">
    <property type="entry name" value="RESPONSE REGULATOR RCP1-RELATED"/>
    <property type="match status" value="1"/>
</dbReference>
<gene>
    <name evidence="3" type="ORF">CA2015_4638</name>
</gene>
<dbReference type="RefSeq" id="WP_048644011.1">
    <property type="nucleotide sequence ID" value="NZ_CP012040.1"/>
</dbReference>
<organism evidence="3 4">
    <name type="scientific">Cyclobacterium amurskyense</name>
    <dbReference type="NCBI Taxonomy" id="320787"/>
    <lineage>
        <taxon>Bacteria</taxon>
        <taxon>Pseudomonadati</taxon>
        <taxon>Bacteroidota</taxon>
        <taxon>Cytophagia</taxon>
        <taxon>Cytophagales</taxon>
        <taxon>Cyclobacteriaceae</taxon>
        <taxon>Cyclobacterium</taxon>
    </lineage>
</organism>
<evidence type="ECO:0000256" key="1">
    <source>
        <dbReference type="PROSITE-ProRule" id="PRU00169"/>
    </source>
</evidence>
<proteinExistence type="predicted"/>
<evidence type="ECO:0000313" key="4">
    <source>
        <dbReference type="Proteomes" id="UP000036520"/>
    </source>
</evidence>
<dbReference type="GO" id="GO:0000160">
    <property type="term" value="P:phosphorelay signal transduction system"/>
    <property type="evidence" value="ECO:0007669"/>
    <property type="project" value="InterPro"/>
</dbReference>
<dbReference type="InterPro" id="IPR001789">
    <property type="entry name" value="Sig_transdc_resp-reg_receiver"/>
</dbReference>
<name>A0A0H4PHI7_9BACT</name>
<feature type="domain" description="Response regulatory" evidence="2">
    <location>
        <begin position="7"/>
        <end position="134"/>
    </location>
</feature>
<dbReference type="STRING" id="320787.CA2015_4638"/>
<evidence type="ECO:0000259" key="2">
    <source>
        <dbReference type="PROSITE" id="PS50110"/>
    </source>
</evidence>
<accession>A0A0H4PHI7</accession>
<dbReference type="InterPro" id="IPR052893">
    <property type="entry name" value="TCS_response_regulator"/>
</dbReference>
<dbReference type="PANTHER" id="PTHR44520:SF2">
    <property type="entry name" value="RESPONSE REGULATOR RCP1"/>
    <property type="match status" value="1"/>
</dbReference>
<dbReference type="OrthoDB" id="1524091at2"/>
<dbReference type="PROSITE" id="PS50110">
    <property type="entry name" value="RESPONSE_REGULATORY"/>
    <property type="match status" value="1"/>
</dbReference>
<keyword evidence="1" id="KW-0597">Phosphoprotein</keyword>
<feature type="modified residue" description="4-aspartylphosphate" evidence="1">
    <location>
        <position position="64"/>
    </location>
</feature>
<evidence type="ECO:0000313" key="3">
    <source>
        <dbReference type="EMBL" id="AKP53971.1"/>
    </source>
</evidence>
<protein>
    <submittedName>
        <fullName evidence="3">Two-component response regulator</fullName>
    </submittedName>
</protein>
<dbReference type="KEGG" id="camu:CA2015_4638"/>
<sequence>MRKKVNCILLIDDDEPTNFLHKIIIEDSNLAEKVVAVQSGYEALEYLEKKEEGKYPQPDIIFLDINMPAMNGWEFLERYKQLDEGLKGKILVVMLTTSINPNDKKKAMGKGFVNGFLSKPLTAEMLEKIIDDEF</sequence>
<dbReference type="InterPro" id="IPR011006">
    <property type="entry name" value="CheY-like_superfamily"/>
</dbReference>
<dbReference type="SUPFAM" id="SSF52172">
    <property type="entry name" value="CheY-like"/>
    <property type="match status" value="1"/>
</dbReference>
<dbReference type="AlphaFoldDB" id="A0A0H4PHI7"/>
<dbReference type="Gene3D" id="3.40.50.2300">
    <property type="match status" value="1"/>
</dbReference>
<dbReference type="EMBL" id="CP012040">
    <property type="protein sequence ID" value="AKP53971.1"/>
    <property type="molecule type" value="Genomic_DNA"/>
</dbReference>